<dbReference type="Proteomes" id="UP001271007">
    <property type="component" value="Unassembled WGS sequence"/>
</dbReference>
<feature type="domain" description="N-acetyltransferase" evidence="2">
    <location>
        <begin position="132"/>
        <end position="268"/>
    </location>
</feature>
<reference evidence="3" key="1">
    <citation type="submission" date="2023-04" db="EMBL/GenBank/DDBJ databases">
        <title>Black Yeasts Isolated from many extreme environments.</title>
        <authorList>
            <person name="Coleine C."/>
            <person name="Stajich J.E."/>
            <person name="Selbmann L."/>
        </authorList>
    </citation>
    <scope>NUCLEOTIDE SEQUENCE</scope>
    <source>
        <strain evidence="3">CCFEE 5312</strain>
    </source>
</reference>
<dbReference type="InterPro" id="IPR016181">
    <property type="entry name" value="Acyl_CoA_acyltransferase"/>
</dbReference>
<evidence type="ECO:0000313" key="3">
    <source>
        <dbReference type="EMBL" id="KAK3053692.1"/>
    </source>
</evidence>
<dbReference type="AlphaFoldDB" id="A0AAJ0DGV9"/>
<sequence length="272" mass="30833">MAGNHTSTTTTLEQTPAMNSLLMAKVDSVMTDDTSGPAKPIETTPTPIKTTSPAADANVRILQLHEYKEAALSLAYAFEHDEVSLYFLNTPDRAHWTKQQKWDLHLKIMEYITYAHLLKGLVLAAGPNYDCVALWMPPGKNIDDIPTILRSGLWRLNYQLSAEGRHRFFSEFFPLLHDTKAAVLEEKDPESWYLVYIGTRPSGRGKGYARKLVDYVTAKADKEGRACYLESSNEVNEAIYRKMGFEVSKRIYLQRAAEGTVRLEIMVREARK</sequence>
<dbReference type="CDD" id="cd04301">
    <property type="entry name" value="NAT_SF"/>
    <property type="match status" value="1"/>
</dbReference>
<proteinExistence type="predicted"/>
<evidence type="ECO:0000313" key="4">
    <source>
        <dbReference type="Proteomes" id="UP001271007"/>
    </source>
</evidence>
<dbReference type="PANTHER" id="PTHR42791:SF1">
    <property type="entry name" value="N-ACETYLTRANSFERASE DOMAIN-CONTAINING PROTEIN"/>
    <property type="match status" value="1"/>
</dbReference>
<dbReference type="InterPro" id="IPR000182">
    <property type="entry name" value="GNAT_dom"/>
</dbReference>
<feature type="compositionally biased region" description="Low complexity" evidence="1">
    <location>
        <begin position="37"/>
        <end position="52"/>
    </location>
</feature>
<keyword evidence="4" id="KW-1185">Reference proteome</keyword>
<dbReference type="InterPro" id="IPR052523">
    <property type="entry name" value="Trichothecene_AcTrans"/>
</dbReference>
<dbReference type="SUPFAM" id="SSF55729">
    <property type="entry name" value="Acyl-CoA N-acyltransferases (Nat)"/>
    <property type="match status" value="1"/>
</dbReference>
<name>A0AAJ0DGV9_9PEZI</name>
<comment type="caution">
    <text evidence="3">The sequence shown here is derived from an EMBL/GenBank/DDBJ whole genome shotgun (WGS) entry which is preliminary data.</text>
</comment>
<protein>
    <recommendedName>
        <fullName evidence="2">N-acetyltransferase domain-containing protein</fullName>
    </recommendedName>
</protein>
<dbReference type="Gene3D" id="3.40.630.30">
    <property type="match status" value="1"/>
</dbReference>
<organism evidence="3 4">
    <name type="scientific">Extremus antarcticus</name>
    <dbReference type="NCBI Taxonomy" id="702011"/>
    <lineage>
        <taxon>Eukaryota</taxon>
        <taxon>Fungi</taxon>
        <taxon>Dikarya</taxon>
        <taxon>Ascomycota</taxon>
        <taxon>Pezizomycotina</taxon>
        <taxon>Dothideomycetes</taxon>
        <taxon>Dothideomycetidae</taxon>
        <taxon>Mycosphaerellales</taxon>
        <taxon>Extremaceae</taxon>
        <taxon>Extremus</taxon>
    </lineage>
</organism>
<dbReference type="GO" id="GO:0016747">
    <property type="term" value="F:acyltransferase activity, transferring groups other than amino-acyl groups"/>
    <property type="evidence" value="ECO:0007669"/>
    <property type="project" value="InterPro"/>
</dbReference>
<accession>A0AAJ0DGV9</accession>
<evidence type="ECO:0000259" key="2">
    <source>
        <dbReference type="PROSITE" id="PS51186"/>
    </source>
</evidence>
<dbReference type="Pfam" id="PF13508">
    <property type="entry name" value="Acetyltransf_7"/>
    <property type="match status" value="1"/>
</dbReference>
<dbReference type="EMBL" id="JAWDJX010000015">
    <property type="protein sequence ID" value="KAK3053692.1"/>
    <property type="molecule type" value="Genomic_DNA"/>
</dbReference>
<dbReference type="PANTHER" id="PTHR42791">
    <property type="entry name" value="GNAT FAMILY ACETYLTRANSFERASE"/>
    <property type="match status" value="1"/>
</dbReference>
<feature type="region of interest" description="Disordered" evidence="1">
    <location>
        <begin position="32"/>
        <end position="52"/>
    </location>
</feature>
<evidence type="ECO:0000256" key="1">
    <source>
        <dbReference type="SAM" id="MobiDB-lite"/>
    </source>
</evidence>
<gene>
    <name evidence="3" type="ORF">LTR09_005436</name>
</gene>
<dbReference type="PROSITE" id="PS51186">
    <property type="entry name" value="GNAT"/>
    <property type="match status" value="1"/>
</dbReference>